<dbReference type="PANTHER" id="PTHR47396">
    <property type="entry name" value="TYPE I RESTRICTION ENZYME ECOKI R PROTEIN"/>
    <property type="match status" value="1"/>
</dbReference>
<dbReference type="RefSeq" id="WP_140848128.1">
    <property type="nucleotide sequence ID" value="NZ_RCZC01000001.1"/>
</dbReference>
<proteinExistence type="predicted"/>
<keyword evidence="3" id="KW-1185">Reference proteome</keyword>
<dbReference type="Pfam" id="PF04851">
    <property type="entry name" value="ResIII"/>
    <property type="match status" value="1"/>
</dbReference>
<dbReference type="SMART" id="SM00487">
    <property type="entry name" value="DEXDc"/>
    <property type="match status" value="1"/>
</dbReference>
<dbReference type="OrthoDB" id="9804145at2"/>
<dbReference type="PANTHER" id="PTHR47396:SF1">
    <property type="entry name" value="ATP-DEPENDENT HELICASE IRC3-RELATED"/>
    <property type="match status" value="1"/>
</dbReference>
<dbReference type="GO" id="GO:0016787">
    <property type="term" value="F:hydrolase activity"/>
    <property type="evidence" value="ECO:0007669"/>
    <property type="project" value="InterPro"/>
</dbReference>
<organism evidence="2 3">
    <name type="scientific">Sphingomonas glacialis</name>
    <dbReference type="NCBI Taxonomy" id="658225"/>
    <lineage>
        <taxon>Bacteria</taxon>
        <taxon>Pseudomonadati</taxon>
        <taxon>Pseudomonadota</taxon>
        <taxon>Alphaproteobacteria</taxon>
        <taxon>Sphingomonadales</taxon>
        <taxon>Sphingomonadaceae</taxon>
        <taxon>Sphingomonas</taxon>
    </lineage>
</organism>
<dbReference type="PROSITE" id="PS51192">
    <property type="entry name" value="HELICASE_ATP_BIND_1"/>
    <property type="match status" value="1"/>
</dbReference>
<dbReference type="InterPro" id="IPR050742">
    <property type="entry name" value="Helicase_Restrict-Modif_Enz"/>
</dbReference>
<dbReference type="EMBL" id="RCZC01000001">
    <property type="protein sequence ID" value="TPG56602.1"/>
    <property type="molecule type" value="Genomic_DNA"/>
</dbReference>
<name>A0A502G4W1_9SPHN</name>
<reference evidence="2 3" key="1">
    <citation type="journal article" date="2019" name="Environ. Microbiol.">
        <title>Species interactions and distinct microbial communities in high Arctic permafrost affected cryosols are associated with the CH4 and CO2 gas fluxes.</title>
        <authorList>
            <person name="Altshuler I."/>
            <person name="Hamel J."/>
            <person name="Turney S."/>
            <person name="Magnuson E."/>
            <person name="Levesque R."/>
            <person name="Greer C."/>
            <person name="Whyte L.G."/>
        </authorList>
    </citation>
    <scope>NUCLEOTIDE SEQUENCE [LARGE SCALE GENOMIC DNA]</scope>
    <source>
        <strain evidence="2 3">E6.1</strain>
    </source>
</reference>
<evidence type="ECO:0000313" key="2">
    <source>
        <dbReference type="EMBL" id="TPG56602.1"/>
    </source>
</evidence>
<dbReference type="GO" id="GO:0005524">
    <property type="term" value="F:ATP binding"/>
    <property type="evidence" value="ECO:0007669"/>
    <property type="project" value="InterPro"/>
</dbReference>
<dbReference type="Gene3D" id="3.40.50.300">
    <property type="entry name" value="P-loop containing nucleotide triphosphate hydrolases"/>
    <property type="match status" value="2"/>
</dbReference>
<sequence length="848" mass="93111">MRLKLREYQEVAVVKLLKILQQAQYGSRSLALAQGVQFSAPTGAGKTVMLGAIIEALLVGNEYSAAAGLLPSPDMTFLWLSDLPELNRQSLVRIQDAANGLSLDQLVEIDQSFDRSELETGRAYFLNYQKLRAGSLLTRNGDDRSSTIWETIAATQATRPGKLIAIIDEAHRGLGNARISQTIASRFVLGAQGDSPEPLIRRGGALVPFPPLEIVLGMSATPARFQSYLTNKGGRAIMPVDIHPAEVRGSGLIKDQLILHGCRDGEAPWSLLGRAIACVQDFERDWRRYTLENSLEPVQPAILIQVEDGAGRETSATDLPLLIETLRDAWPDLTGAEVIHCFHGTGDLNFGTGWSIPYREPSSISGDPGIRVVLFKTALNTGWDCPRAEVLMSFRSMRDRTAIAQLVGRMVRTPLGRSVPGDAVLNSTHLFLPFFERGNLEEVRADLLADLGEAGTAIESAADLQELVVRPGGETLFDVLKVAPTEVVPATRPTPVIRRLLRTTRLLEQYGLVERATAGAVDALVQVLRAAFAARAADQDFADRIQRRGEYVVSSVTVQDGLIIAETDATGELAQSDVETSYQASAALVAEEVANRWLRERYDPDVPVQAKLEFLELAGIPAVLAKLQQVASEQIADIEATYRPQILALPPAQADQFAVLQRSGRSVQLALMMPERRVLFPLEPHAVQQDGHLFVEPGTEDSCRLRLNGWEQETLDEERRRPGFLGFLRNLDRKRWALSYAYSYDGVKAGYPDLLVFRGSDAGIEIDILEPHLDAGDSVAKAKGLARFARDHRTRIGRVEMLRKLDTKGGMVRLTLHDAGIATAVLDDITSSEDLVQLFKARGTRSQY</sequence>
<evidence type="ECO:0000259" key="1">
    <source>
        <dbReference type="PROSITE" id="PS51192"/>
    </source>
</evidence>
<dbReference type="GO" id="GO:0005829">
    <property type="term" value="C:cytosol"/>
    <property type="evidence" value="ECO:0007669"/>
    <property type="project" value="TreeGrafter"/>
</dbReference>
<accession>A0A502G4W1</accession>
<dbReference type="InterPro" id="IPR014001">
    <property type="entry name" value="Helicase_ATP-bd"/>
</dbReference>
<dbReference type="AlphaFoldDB" id="A0A502G4W1"/>
<comment type="caution">
    <text evidence="2">The sequence shown here is derived from an EMBL/GenBank/DDBJ whole genome shotgun (WGS) entry which is preliminary data.</text>
</comment>
<dbReference type="InterPro" id="IPR027417">
    <property type="entry name" value="P-loop_NTPase"/>
</dbReference>
<protein>
    <recommendedName>
        <fullName evidence="1">Helicase ATP-binding domain-containing protein</fullName>
    </recommendedName>
</protein>
<dbReference type="SUPFAM" id="SSF52540">
    <property type="entry name" value="P-loop containing nucleoside triphosphate hydrolases"/>
    <property type="match status" value="2"/>
</dbReference>
<dbReference type="GO" id="GO:0003677">
    <property type="term" value="F:DNA binding"/>
    <property type="evidence" value="ECO:0007669"/>
    <property type="project" value="InterPro"/>
</dbReference>
<evidence type="ECO:0000313" key="3">
    <source>
        <dbReference type="Proteomes" id="UP000319931"/>
    </source>
</evidence>
<dbReference type="InterPro" id="IPR006935">
    <property type="entry name" value="Helicase/UvrB_N"/>
</dbReference>
<gene>
    <name evidence="2" type="ORF">EAH76_03470</name>
</gene>
<dbReference type="Proteomes" id="UP000319931">
    <property type="component" value="Unassembled WGS sequence"/>
</dbReference>
<feature type="domain" description="Helicase ATP-binding" evidence="1">
    <location>
        <begin position="27"/>
        <end position="240"/>
    </location>
</feature>